<accession>A0A5B7ZM11</accession>
<dbReference type="SUPFAM" id="SSF54001">
    <property type="entry name" value="Cysteine proteinases"/>
    <property type="match status" value="1"/>
</dbReference>
<organism evidence="4 5">
    <name type="scientific">Thermomonas aquatica</name>
    <dbReference type="NCBI Taxonomy" id="2202149"/>
    <lineage>
        <taxon>Bacteria</taxon>
        <taxon>Pseudomonadati</taxon>
        <taxon>Pseudomonadota</taxon>
        <taxon>Gammaproteobacteria</taxon>
        <taxon>Lysobacterales</taxon>
        <taxon>Lysobacteraceae</taxon>
        <taxon>Thermomonas</taxon>
    </lineage>
</organism>
<dbReference type="RefSeq" id="WP_139714890.1">
    <property type="nucleotide sequence ID" value="NZ_CP040871.1"/>
</dbReference>
<dbReference type="Pfam" id="PF01841">
    <property type="entry name" value="Transglut_core"/>
    <property type="match status" value="1"/>
</dbReference>
<dbReference type="KEGG" id="thes:FHQ07_01010"/>
<dbReference type="Pfam" id="PF12969">
    <property type="entry name" value="DUF3857"/>
    <property type="match status" value="1"/>
</dbReference>
<feature type="domain" description="DUF3857" evidence="3">
    <location>
        <begin position="44"/>
        <end position="211"/>
    </location>
</feature>
<feature type="signal peptide" evidence="1">
    <location>
        <begin position="1"/>
        <end position="24"/>
    </location>
</feature>
<dbReference type="Proteomes" id="UP000308149">
    <property type="component" value="Chromosome"/>
</dbReference>
<evidence type="ECO:0000313" key="5">
    <source>
        <dbReference type="Proteomes" id="UP000308149"/>
    </source>
</evidence>
<dbReference type="EMBL" id="CP040871">
    <property type="protein sequence ID" value="QDA55998.1"/>
    <property type="molecule type" value="Genomic_DNA"/>
</dbReference>
<feature type="chain" id="PRO_5022853279" evidence="1">
    <location>
        <begin position="25"/>
        <end position="632"/>
    </location>
</feature>
<name>A0A5B7ZM11_9GAMM</name>
<sequence length="632" mass="68780">MRTILGLVAAVAAGVGLAMPVAQAGERELSLKVEREIVAYTVNADGSYTEAREQTIRVLKDSALDSAKSASVSYSTSIQKARDVVAYTLKADGRRIPVPAGNFQVNSSAGQNGDSPFYSDQTTLTAVFPDLAVGDATVFSYRLEASKPMFDGQFSVIENFSPTTYYGDVRISIDAPESMAAQHEAWQLHETGDRVRDGRRRIEWQWSNRKPADPESLRDGVFKYERYPGYAYSTFASYAAIAQAYGERAEAKAAVTPRIRKLADDTAGDAKEPREAAKRLYEWVSRNISYAGNCIGLGAVVPRDLDVVLDNRMGDCKDHATLLQALLAARGIASTQALINAGGSYSMPKVPVASVVNHVINYVPGLDLYLDSTAATVPFASLPDGLYEKPVLLVSGHHDDAKTPARQMGNDWQKLQTRLSILPDGSVKGSQRLELSGRLAVAAREQFRNMPADDADKLVKRYFRGSGYKANGKLRFDDPKPMLEKFWIEADFEVERALPLSGGLPVQPWFVSYAPVSGTVARNLGDEETPAGESGCGGILTEETFSFEFPSSMRIAAVPMDASVQEGNVRYAATFRQQGNRIEVNRSLDDRTPGPVCTAEYNAAYAKTMRGIFPGLRQQIVYLGDAGKGASP</sequence>
<keyword evidence="1" id="KW-0732">Signal</keyword>
<gene>
    <name evidence="4" type="ORF">FHQ07_01010</name>
</gene>
<dbReference type="AlphaFoldDB" id="A0A5B7ZM11"/>
<keyword evidence="5" id="KW-1185">Reference proteome</keyword>
<reference evidence="4 5" key="1">
    <citation type="submission" date="2019-06" db="EMBL/GenBank/DDBJ databases">
        <title>Thermomonas aquatica sp. nov., isolated from an industrial wastewater treatment plant.</title>
        <authorList>
            <person name="Jeon J.H."/>
            <person name="Park D.-S."/>
        </authorList>
    </citation>
    <scope>NUCLEOTIDE SEQUENCE [LARGE SCALE GENOMIC DNA]</scope>
    <source>
        <strain evidence="4 5">SY21</strain>
    </source>
</reference>
<dbReference type="Gene3D" id="2.60.40.3140">
    <property type="match status" value="1"/>
</dbReference>
<evidence type="ECO:0000313" key="4">
    <source>
        <dbReference type="EMBL" id="QDA55998.1"/>
    </source>
</evidence>
<dbReference type="InterPro" id="IPR002931">
    <property type="entry name" value="Transglutaminase-like"/>
</dbReference>
<dbReference type="InterPro" id="IPR038765">
    <property type="entry name" value="Papain-like_cys_pep_sf"/>
</dbReference>
<evidence type="ECO:0000256" key="1">
    <source>
        <dbReference type="SAM" id="SignalP"/>
    </source>
</evidence>
<dbReference type="OrthoDB" id="103430at2"/>
<proteinExistence type="predicted"/>
<dbReference type="InterPro" id="IPR024618">
    <property type="entry name" value="DUF3857"/>
</dbReference>
<dbReference type="Gene3D" id="3.10.620.30">
    <property type="match status" value="1"/>
</dbReference>
<evidence type="ECO:0000259" key="2">
    <source>
        <dbReference type="Pfam" id="PF01841"/>
    </source>
</evidence>
<feature type="domain" description="Transglutaminase-like" evidence="2">
    <location>
        <begin position="260"/>
        <end position="334"/>
    </location>
</feature>
<evidence type="ECO:0000259" key="3">
    <source>
        <dbReference type="Pfam" id="PF12969"/>
    </source>
</evidence>
<protein>
    <submittedName>
        <fullName evidence="4">DUF3857 domain-containing protein</fullName>
    </submittedName>
</protein>